<dbReference type="RefSeq" id="WP_260995323.1">
    <property type="nucleotide sequence ID" value="NZ_JAODWD010000006.1"/>
</dbReference>
<dbReference type="InterPro" id="IPR020846">
    <property type="entry name" value="MFS_dom"/>
</dbReference>
<sequence length="404" mass="41108">MRFTASKISPVWVIGLAIFAQGTSELMLAGMLPEMSADLSVTIPHAALLISGFAFGMLLGAPTLAIVTLRWPRKRAMLAFLGLFALVHVVGALTTSYPLLLGSRFIGGFVYAGFWAVGASTAMSLVPPDRRGRAMSVVAGGLTVATVVGLPAGTWIGQHFGWRGAFWAVAAMTVAAAVAILIAVPDLRSNTVPRISVELRAVLNRRLWLSYAITATSTASLFGTFSYLGAMVLDTTGLDPAWVPVVMLIYGLGALAGMSAGGRAADRLPVGVLVGGFSALAIVSAALALTATHAVAVVVLVVLLGLVGFGTNPALNSRVFGIAPAAPTLSVAGNIAAFNVGITIGPAVGGMALTAGFGYPAVLWIGAALAVLALGLAGVDATARRTGRTDSSATTRPPVDQMAG</sequence>
<dbReference type="InterPro" id="IPR050189">
    <property type="entry name" value="MFS_Efflux_Transporters"/>
</dbReference>
<evidence type="ECO:0000256" key="6">
    <source>
        <dbReference type="SAM" id="MobiDB-lite"/>
    </source>
</evidence>
<feature type="transmembrane region" description="Helical" evidence="7">
    <location>
        <begin position="208"/>
        <end position="229"/>
    </location>
</feature>
<reference evidence="10" key="1">
    <citation type="submission" date="2023-07" db="EMBL/GenBank/DDBJ databases">
        <authorList>
            <person name="Deng Y."/>
            <person name="Zhang Y.-Q."/>
        </authorList>
    </citation>
    <scope>NUCLEOTIDE SEQUENCE [LARGE SCALE GENOMIC DNA]</scope>
    <source>
        <strain evidence="10">CPCC 205710</strain>
    </source>
</reference>
<keyword evidence="2" id="KW-1003">Cell membrane</keyword>
<feature type="transmembrane region" description="Helical" evidence="7">
    <location>
        <begin position="46"/>
        <end position="69"/>
    </location>
</feature>
<feature type="region of interest" description="Disordered" evidence="6">
    <location>
        <begin position="385"/>
        <end position="404"/>
    </location>
</feature>
<accession>A0ABT2MJT6</accession>
<dbReference type="PROSITE" id="PS50850">
    <property type="entry name" value="MFS"/>
    <property type="match status" value="1"/>
</dbReference>
<keyword evidence="5 7" id="KW-0472">Membrane</keyword>
<dbReference type="InterPro" id="IPR011701">
    <property type="entry name" value="MFS"/>
</dbReference>
<gene>
    <name evidence="9" type="ORF">N4S67_22830</name>
</gene>
<feature type="transmembrane region" description="Helical" evidence="7">
    <location>
        <begin position="105"/>
        <end position="125"/>
    </location>
</feature>
<dbReference type="InterPro" id="IPR036259">
    <property type="entry name" value="MFS_trans_sf"/>
</dbReference>
<keyword evidence="4 7" id="KW-1133">Transmembrane helix</keyword>
<evidence type="ECO:0000256" key="7">
    <source>
        <dbReference type="SAM" id="Phobius"/>
    </source>
</evidence>
<feature type="transmembrane region" description="Helical" evidence="7">
    <location>
        <begin position="295"/>
        <end position="315"/>
    </location>
</feature>
<feature type="domain" description="Major facilitator superfamily (MFS) profile" evidence="8">
    <location>
        <begin position="10"/>
        <end position="385"/>
    </location>
</feature>
<organism evidence="9 10">
    <name type="scientific">Mycobacterium deserti</name>
    <dbReference type="NCBI Taxonomy" id="2978347"/>
    <lineage>
        <taxon>Bacteria</taxon>
        <taxon>Bacillati</taxon>
        <taxon>Actinomycetota</taxon>
        <taxon>Actinomycetes</taxon>
        <taxon>Mycobacteriales</taxon>
        <taxon>Mycobacteriaceae</taxon>
        <taxon>Mycobacterium</taxon>
    </lineage>
</organism>
<feature type="transmembrane region" description="Helical" evidence="7">
    <location>
        <begin position="336"/>
        <end position="355"/>
    </location>
</feature>
<dbReference type="Proteomes" id="UP001206639">
    <property type="component" value="Unassembled WGS sequence"/>
</dbReference>
<feature type="transmembrane region" description="Helical" evidence="7">
    <location>
        <begin position="361"/>
        <end position="379"/>
    </location>
</feature>
<feature type="transmembrane region" description="Helical" evidence="7">
    <location>
        <begin position="268"/>
        <end position="289"/>
    </location>
</feature>
<evidence type="ECO:0000313" key="10">
    <source>
        <dbReference type="Proteomes" id="UP001206639"/>
    </source>
</evidence>
<dbReference type="Pfam" id="PF07690">
    <property type="entry name" value="MFS_1"/>
    <property type="match status" value="1"/>
</dbReference>
<evidence type="ECO:0000313" key="9">
    <source>
        <dbReference type="EMBL" id="MCT7661246.1"/>
    </source>
</evidence>
<evidence type="ECO:0000256" key="3">
    <source>
        <dbReference type="ARBA" id="ARBA00022692"/>
    </source>
</evidence>
<dbReference type="Gene3D" id="1.20.1250.20">
    <property type="entry name" value="MFS general substrate transporter like domains"/>
    <property type="match status" value="2"/>
</dbReference>
<dbReference type="PANTHER" id="PTHR43124">
    <property type="entry name" value="PURINE EFFLUX PUMP PBUE"/>
    <property type="match status" value="1"/>
</dbReference>
<dbReference type="PANTHER" id="PTHR43124:SF3">
    <property type="entry name" value="CHLORAMPHENICOL EFFLUX PUMP RV0191"/>
    <property type="match status" value="1"/>
</dbReference>
<evidence type="ECO:0000256" key="2">
    <source>
        <dbReference type="ARBA" id="ARBA00022475"/>
    </source>
</evidence>
<comment type="caution">
    <text evidence="9">The sequence shown here is derived from an EMBL/GenBank/DDBJ whole genome shotgun (WGS) entry which is preliminary data.</text>
</comment>
<evidence type="ECO:0000256" key="5">
    <source>
        <dbReference type="ARBA" id="ARBA00023136"/>
    </source>
</evidence>
<dbReference type="SUPFAM" id="SSF103473">
    <property type="entry name" value="MFS general substrate transporter"/>
    <property type="match status" value="1"/>
</dbReference>
<evidence type="ECO:0000256" key="1">
    <source>
        <dbReference type="ARBA" id="ARBA00004651"/>
    </source>
</evidence>
<dbReference type="NCBIfam" id="NF033135">
    <property type="entry name" value="cmx_cmrA"/>
    <property type="match status" value="1"/>
</dbReference>
<name>A0ABT2MJT6_9MYCO</name>
<keyword evidence="3 7" id="KW-0812">Transmembrane</keyword>
<evidence type="ECO:0000256" key="4">
    <source>
        <dbReference type="ARBA" id="ARBA00022989"/>
    </source>
</evidence>
<comment type="subcellular location">
    <subcellularLocation>
        <location evidence="1">Cell membrane</location>
        <topology evidence="1">Multi-pass membrane protein</topology>
    </subcellularLocation>
</comment>
<keyword evidence="10" id="KW-1185">Reference proteome</keyword>
<feature type="transmembrane region" description="Helical" evidence="7">
    <location>
        <begin position="137"/>
        <end position="158"/>
    </location>
</feature>
<feature type="transmembrane region" description="Helical" evidence="7">
    <location>
        <begin position="76"/>
        <end position="99"/>
    </location>
</feature>
<dbReference type="EMBL" id="JAODWD010000006">
    <property type="protein sequence ID" value="MCT7661246.1"/>
    <property type="molecule type" value="Genomic_DNA"/>
</dbReference>
<evidence type="ECO:0000259" key="8">
    <source>
        <dbReference type="PROSITE" id="PS50850"/>
    </source>
</evidence>
<protein>
    <submittedName>
        <fullName evidence="9">MFS transporter</fullName>
    </submittedName>
</protein>
<feature type="transmembrane region" description="Helical" evidence="7">
    <location>
        <begin position="164"/>
        <end position="187"/>
    </location>
</feature>
<proteinExistence type="predicted"/>
<dbReference type="CDD" id="cd17324">
    <property type="entry name" value="MFS_NepI_like"/>
    <property type="match status" value="1"/>
</dbReference>
<feature type="transmembrane region" description="Helical" evidence="7">
    <location>
        <begin position="241"/>
        <end position="261"/>
    </location>
</feature>